<dbReference type="STRING" id="320771.Cflav_PD5187"/>
<organism evidence="8 9">
    <name type="scientific">Pedosphaera parvula (strain Ellin514)</name>
    <dbReference type="NCBI Taxonomy" id="320771"/>
    <lineage>
        <taxon>Bacteria</taxon>
        <taxon>Pseudomonadati</taxon>
        <taxon>Verrucomicrobiota</taxon>
        <taxon>Pedosphaerae</taxon>
        <taxon>Pedosphaerales</taxon>
        <taxon>Pedosphaeraceae</taxon>
        <taxon>Pedosphaera</taxon>
    </lineage>
</organism>
<dbReference type="Gene3D" id="3.50.50.60">
    <property type="entry name" value="FAD/NAD(P)-binding domain"/>
    <property type="match status" value="1"/>
</dbReference>
<dbReference type="InterPro" id="IPR027477">
    <property type="entry name" value="Succ_DH/fumarate_Rdtase_cat_sf"/>
</dbReference>
<evidence type="ECO:0000313" key="9">
    <source>
        <dbReference type="Proteomes" id="UP000003688"/>
    </source>
</evidence>
<evidence type="ECO:0000256" key="2">
    <source>
        <dbReference type="ARBA" id="ARBA00022630"/>
    </source>
</evidence>
<keyword evidence="3" id="KW-0274">FAD</keyword>
<dbReference type="PIRSF" id="PIRSF000171">
    <property type="entry name" value="SDHA_APRA_LASPO"/>
    <property type="match status" value="1"/>
</dbReference>
<evidence type="ECO:0000256" key="5">
    <source>
        <dbReference type="PIRSR" id="PIRSR000171-1"/>
    </source>
</evidence>
<sequence length="563" mass="61940" precursor="true">MTEQLTTDILILGTGGAGLMAALHAYWRDSKADILLVSKGLLGKSGCTRMVQGGYNVVLNPKDSVQAHFEDTVKGGGFINDQDLAWTLVNDAPRIVLELENKIGCLFDRSPDGRIHQKAFAGQTFDRTVHKGDLTGIEIMARLRDQVLRSGIKCLQETRGLELLTTEDGQRVIGAVLLDIRRGVYITVKSKAVVLCTGAGPLMYQRSACAQEKTSDGLGMAFRAGAHLMDMEMVQFHPTGLVVPGSRLNGALLEEGLRGAGAHLFNGKGERYMEKYDPERKERSTRDRVSRAGYMEISEGRGTENGGVWIDVSHLGAEFVEKNFTGMRDRCLRIGSDLAREKVEVCPTAHFNMGGVRINRDGFTNLIGLFAAGEDASGVHGANRLGGNGVAESTVYGARIGDTVVQWVKDSDHVEARKEQIKQAIDTADAFLAHDQGENPFALREELGKVMWERAGIVRHGDKLKQAIQDITILKERASKIASKGGRLFNLGWQQALDLRNLLTASELIARSALLREDSRGAHYRQDFSEPDNANWLLNIYVSRDGEKLKMWTAPVKLDRLKP</sequence>
<keyword evidence="2" id="KW-0285">Flavoprotein</keyword>
<dbReference type="Pfam" id="PF00890">
    <property type="entry name" value="FAD_binding_2"/>
    <property type="match status" value="1"/>
</dbReference>
<dbReference type="GO" id="GO:0016491">
    <property type="term" value="F:oxidoreductase activity"/>
    <property type="evidence" value="ECO:0007669"/>
    <property type="project" value="UniProtKB-KW"/>
</dbReference>
<dbReference type="InterPro" id="IPR003953">
    <property type="entry name" value="FAD-dep_OxRdtase_2_FAD-bd"/>
</dbReference>
<evidence type="ECO:0000313" key="8">
    <source>
        <dbReference type="EMBL" id="EEF62552.1"/>
    </source>
</evidence>
<evidence type="ECO:0000259" key="7">
    <source>
        <dbReference type="Pfam" id="PF02910"/>
    </source>
</evidence>
<dbReference type="OrthoDB" id="9806724at2"/>
<evidence type="ECO:0000256" key="4">
    <source>
        <dbReference type="ARBA" id="ARBA00023002"/>
    </source>
</evidence>
<keyword evidence="9" id="KW-1185">Reference proteome</keyword>
<dbReference type="FunFam" id="3.90.700.10:FF:000005">
    <property type="entry name" value="Succinate dehydrogenase flavoprotein subunit"/>
    <property type="match status" value="1"/>
</dbReference>
<dbReference type="InterPro" id="IPR030664">
    <property type="entry name" value="SdhA/FrdA/AprA"/>
</dbReference>
<keyword evidence="4" id="KW-0560">Oxidoreductase</keyword>
<comment type="cofactor">
    <cofactor evidence="1">
        <name>FAD</name>
        <dbReference type="ChEBI" id="CHEBI:57692"/>
    </cofactor>
</comment>
<evidence type="ECO:0000256" key="1">
    <source>
        <dbReference type="ARBA" id="ARBA00001974"/>
    </source>
</evidence>
<gene>
    <name evidence="8" type="ORF">Cflav_PD5187</name>
</gene>
<dbReference type="SUPFAM" id="SSF51905">
    <property type="entry name" value="FAD/NAD(P)-binding domain"/>
    <property type="match status" value="1"/>
</dbReference>
<evidence type="ECO:0000259" key="6">
    <source>
        <dbReference type="Pfam" id="PF00890"/>
    </source>
</evidence>
<dbReference type="Proteomes" id="UP000003688">
    <property type="component" value="Unassembled WGS sequence"/>
</dbReference>
<dbReference type="EMBL" id="ABOX02000004">
    <property type="protein sequence ID" value="EEF62552.1"/>
    <property type="molecule type" value="Genomic_DNA"/>
</dbReference>
<dbReference type="InterPro" id="IPR036188">
    <property type="entry name" value="FAD/NAD-bd_sf"/>
</dbReference>
<accession>B9XC84</accession>
<protein>
    <submittedName>
        <fullName evidence="8">Succinate dehydrogenase</fullName>
    </submittedName>
</protein>
<feature type="active site" description="Proton acceptor" evidence="5">
    <location>
        <position position="286"/>
    </location>
</feature>
<dbReference type="InterPro" id="IPR037099">
    <property type="entry name" value="Fum_R/Succ_DH_flav-like_C_sf"/>
</dbReference>
<comment type="caution">
    <text evidence="8">The sequence shown here is derived from an EMBL/GenBank/DDBJ whole genome shotgun (WGS) entry which is preliminary data.</text>
</comment>
<feature type="domain" description="Fumarate reductase/succinate dehydrogenase flavoprotein-like C-terminal" evidence="7">
    <location>
        <begin position="444"/>
        <end position="561"/>
    </location>
</feature>
<dbReference type="InterPro" id="IPR015939">
    <property type="entry name" value="Fum_Rdtase/Succ_DH_flav-like_C"/>
</dbReference>
<dbReference type="PRINTS" id="PR00368">
    <property type="entry name" value="FADPNR"/>
</dbReference>
<reference evidence="8 9" key="1">
    <citation type="journal article" date="2011" name="J. Bacteriol.">
        <title>Genome sequence of 'Pedosphaera parvula' Ellin514, an aerobic Verrucomicrobial isolate from pasture soil.</title>
        <authorList>
            <person name="Kant R."/>
            <person name="van Passel M.W."/>
            <person name="Sangwan P."/>
            <person name="Palva A."/>
            <person name="Lucas S."/>
            <person name="Copeland A."/>
            <person name="Lapidus A."/>
            <person name="Glavina Del Rio T."/>
            <person name="Dalin E."/>
            <person name="Tice H."/>
            <person name="Bruce D."/>
            <person name="Goodwin L."/>
            <person name="Pitluck S."/>
            <person name="Chertkov O."/>
            <person name="Larimer F.W."/>
            <person name="Land M.L."/>
            <person name="Hauser L."/>
            <person name="Brettin T.S."/>
            <person name="Detter J.C."/>
            <person name="Han S."/>
            <person name="de Vos W.M."/>
            <person name="Janssen P.H."/>
            <person name="Smidt H."/>
        </authorList>
    </citation>
    <scope>NUCLEOTIDE SEQUENCE [LARGE SCALE GENOMIC DNA]</scope>
    <source>
        <strain evidence="8 9">Ellin514</strain>
    </source>
</reference>
<name>B9XC84_PEDPL</name>
<dbReference type="RefSeq" id="WP_007413432.1">
    <property type="nucleotide sequence ID" value="NZ_ABOX02000004.1"/>
</dbReference>
<dbReference type="Gene3D" id="1.20.58.100">
    <property type="entry name" value="Fumarate reductase/succinate dehydrogenase flavoprotein-like, C-terminal domain"/>
    <property type="match status" value="1"/>
</dbReference>
<dbReference type="SUPFAM" id="SSF56425">
    <property type="entry name" value="Succinate dehydrogenase/fumarate reductase flavoprotein, catalytic domain"/>
    <property type="match status" value="1"/>
</dbReference>
<dbReference type="AlphaFoldDB" id="B9XC84"/>
<dbReference type="SUPFAM" id="SSF46977">
    <property type="entry name" value="Succinate dehydrogenase/fumarate reductase flavoprotein C-terminal domain"/>
    <property type="match status" value="1"/>
</dbReference>
<proteinExistence type="predicted"/>
<evidence type="ECO:0000256" key="3">
    <source>
        <dbReference type="ARBA" id="ARBA00022827"/>
    </source>
</evidence>
<dbReference type="PANTHER" id="PTHR11632:SF51">
    <property type="entry name" value="SUCCINATE DEHYDROGENASE [UBIQUINONE] FLAVOPROTEIN SUBUNIT, MITOCHONDRIAL"/>
    <property type="match status" value="1"/>
</dbReference>
<dbReference type="Gene3D" id="3.90.700.10">
    <property type="entry name" value="Succinate dehydrogenase/fumarate reductase flavoprotein, catalytic domain"/>
    <property type="match status" value="1"/>
</dbReference>
<dbReference type="PANTHER" id="PTHR11632">
    <property type="entry name" value="SUCCINATE DEHYDROGENASE 2 FLAVOPROTEIN SUBUNIT"/>
    <property type="match status" value="1"/>
</dbReference>
<dbReference type="Pfam" id="PF02910">
    <property type="entry name" value="Succ_DH_flav_C"/>
    <property type="match status" value="1"/>
</dbReference>
<feature type="domain" description="FAD-dependent oxidoreductase 2 FAD-binding" evidence="6">
    <location>
        <begin position="8"/>
        <end position="390"/>
    </location>
</feature>